<evidence type="ECO:0000313" key="1">
    <source>
        <dbReference type="EMBL" id="TGO54387.1"/>
    </source>
</evidence>
<protein>
    <submittedName>
        <fullName evidence="1">Uncharacterized protein</fullName>
    </submittedName>
</protein>
<dbReference type="Proteomes" id="UP000297527">
    <property type="component" value="Unassembled WGS sequence"/>
</dbReference>
<name>A0A4Z1ICI5_9HELO</name>
<gene>
    <name evidence="1" type="ORF">BCON_0108g00110</name>
</gene>
<dbReference type="EMBL" id="PQXN01000108">
    <property type="protein sequence ID" value="TGO54387.1"/>
    <property type="molecule type" value="Genomic_DNA"/>
</dbReference>
<comment type="caution">
    <text evidence="1">The sequence shown here is derived from an EMBL/GenBank/DDBJ whole genome shotgun (WGS) entry which is preliminary data.</text>
</comment>
<organism evidence="1 2">
    <name type="scientific">Botryotinia convoluta</name>
    <dbReference type="NCBI Taxonomy" id="54673"/>
    <lineage>
        <taxon>Eukaryota</taxon>
        <taxon>Fungi</taxon>
        <taxon>Dikarya</taxon>
        <taxon>Ascomycota</taxon>
        <taxon>Pezizomycotina</taxon>
        <taxon>Leotiomycetes</taxon>
        <taxon>Helotiales</taxon>
        <taxon>Sclerotiniaceae</taxon>
        <taxon>Botryotinia</taxon>
    </lineage>
</organism>
<dbReference type="AlphaFoldDB" id="A0A4Z1ICI5"/>
<proteinExistence type="predicted"/>
<accession>A0A4Z1ICI5</accession>
<evidence type="ECO:0000313" key="2">
    <source>
        <dbReference type="Proteomes" id="UP000297527"/>
    </source>
</evidence>
<sequence>MAIDLAKLACVRRNTQLYVAKPRASRAGAVKVVEIDPEVANNDDEDPDTGRALPEY</sequence>
<reference evidence="1 2" key="1">
    <citation type="submission" date="2017-12" db="EMBL/GenBank/DDBJ databases">
        <title>Comparative genomics of Botrytis spp.</title>
        <authorList>
            <person name="Valero-Jimenez C.A."/>
            <person name="Tapia P."/>
            <person name="Veloso J."/>
            <person name="Silva-Moreno E."/>
            <person name="Staats M."/>
            <person name="Valdes J.H."/>
            <person name="Van Kan J.A.L."/>
        </authorList>
    </citation>
    <scope>NUCLEOTIDE SEQUENCE [LARGE SCALE GENOMIC DNA]</scope>
    <source>
        <strain evidence="1 2">MUCL11595</strain>
    </source>
</reference>
<keyword evidence="2" id="KW-1185">Reference proteome</keyword>
<dbReference type="OrthoDB" id="10482212at2759"/>